<name>A0AAN5AJ67_9BACT</name>
<dbReference type="GO" id="GO:0005829">
    <property type="term" value="C:cytosol"/>
    <property type="evidence" value="ECO:0007669"/>
    <property type="project" value="TreeGrafter"/>
</dbReference>
<dbReference type="EMBL" id="BQKE01000001">
    <property type="protein sequence ID" value="GJM61285.1"/>
    <property type="molecule type" value="Genomic_DNA"/>
</dbReference>
<evidence type="ECO:0000256" key="1">
    <source>
        <dbReference type="ARBA" id="ARBA00010456"/>
    </source>
</evidence>
<dbReference type="NCBIfam" id="TIGR00107">
    <property type="entry name" value="deoD"/>
    <property type="match status" value="1"/>
</dbReference>
<dbReference type="InterPro" id="IPR004402">
    <property type="entry name" value="DeoD-type"/>
</dbReference>
<accession>A0AAN5AJ67</accession>
<evidence type="ECO:0000256" key="3">
    <source>
        <dbReference type="ARBA" id="ARBA00021980"/>
    </source>
</evidence>
<dbReference type="AlphaFoldDB" id="A0AAN5AJ67"/>
<dbReference type="GO" id="GO:0004850">
    <property type="term" value="F:uridine phosphorylase activity"/>
    <property type="evidence" value="ECO:0007669"/>
    <property type="project" value="UniProtKB-EC"/>
</dbReference>
<comment type="similarity">
    <text evidence="1">Belongs to the PNP/UDP phosphorylase family.</text>
</comment>
<evidence type="ECO:0000256" key="6">
    <source>
        <dbReference type="ARBA" id="ARBA00048447"/>
    </source>
</evidence>
<dbReference type="PANTHER" id="PTHR43691">
    <property type="entry name" value="URIDINE PHOSPHORYLASE"/>
    <property type="match status" value="1"/>
</dbReference>
<dbReference type="InterPro" id="IPR018016">
    <property type="entry name" value="Nucleoside_phosphorylase_CS"/>
</dbReference>
<sequence length="232" mass="25282">MSVHIGAQKGEIAETVLMPGDPLRAKFIAENFLEDAVCYNEVRGMYGYTGTYKGKRISVQGSGMGLPSISIYGHELINEYGVKKLIRVGSCGSFQPHVKVRDIVIAQAASTNASVNRNRFKGMDFAPVGDFDMLMGAVAKAMDMGINPHVGNILSSDIFYDDDPNAWKLWAEYGVLAVEMETTALYTLAAKFGVKALTVLTVSDSLVTHEALPAEDREKTFTQMMEIALDIA</sequence>
<dbReference type="RefSeq" id="WP_053405299.1">
    <property type="nucleotide sequence ID" value="NZ_BQKE01000001.1"/>
</dbReference>
<comment type="caution">
    <text evidence="8">The sequence shown here is derived from an EMBL/GenBank/DDBJ whole genome shotgun (WGS) entry which is preliminary data.</text>
</comment>
<gene>
    <name evidence="8" type="ORF">PEDI_18370</name>
</gene>
<dbReference type="Gene3D" id="3.40.50.1580">
    <property type="entry name" value="Nucleoside phosphorylase domain"/>
    <property type="match status" value="1"/>
</dbReference>
<evidence type="ECO:0000313" key="9">
    <source>
        <dbReference type="Proteomes" id="UP001310022"/>
    </source>
</evidence>
<dbReference type="CDD" id="cd09006">
    <property type="entry name" value="PNP_EcPNPI-like"/>
    <property type="match status" value="1"/>
</dbReference>
<keyword evidence="9" id="KW-1185">Reference proteome</keyword>
<protein>
    <recommendedName>
        <fullName evidence="3">Uridine phosphorylase</fullName>
        <ecNumber evidence="2">2.4.2.3</ecNumber>
    </recommendedName>
</protein>
<dbReference type="GO" id="GO:0006152">
    <property type="term" value="P:purine nucleoside catabolic process"/>
    <property type="evidence" value="ECO:0007669"/>
    <property type="project" value="TreeGrafter"/>
</dbReference>
<dbReference type="NCBIfam" id="NF009914">
    <property type="entry name" value="PRK13374.1"/>
    <property type="match status" value="1"/>
</dbReference>
<organism evidence="8 9">
    <name type="scientific">Persicobacter diffluens</name>
    <dbReference type="NCBI Taxonomy" id="981"/>
    <lineage>
        <taxon>Bacteria</taxon>
        <taxon>Pseudomonadati</taxon>
        <taxon>Bacteroidota</taxon>
        <taxon>Cytophagia</taxon>
        <taxon>Cytophagales</taxon>
        <taxon>Persicobacteraceae</taxon>
        <taxon>Persicobacter</taxon>
    </lineage>
</organism>
<dbReference type="Pfam" id="PF01048">
    <property type="entry name" value="PNP_UDP_1"/>
    <property type="match status" value="1"/>
</dbReference>
<dbReference type="GO" id="GO:0004731">
    <property type="term" value="F:purine-nucleoside phosphorylase activity"/>
    <property type="evidence" value="ECO:0007669"/>
    <property type="project" value="InterPro"/>
</dbReference>
<feature type="domain" description="Nucleoside phosphorylase" evidence="7">
    <location>
        <begin position="16"/>
        <end position="224"/>
    </location>
</feature>
<dbReference type="SUPFAM" id="SSF53167">
    <property type="entry name" value="Purine and uridine phosphorylases"/>
    <property type="match status" value="1"/>
</dbReference>
<dbReference type="NCBIfam" id="NF004489">
    <property type="entry name" value="PRK05819.1"/>
    <property type="match status" value="1"/>
</dbReference>
<dbReference type="InterPro" id="IPR000845">
    <property type="entry name" value="Nucleoside_phosphorylase_d"/>
</dbReference>
<proteinExistence type="inferred from homology"/>
<reference evidence="8 9" key="1">
    <citation type="submission" date="2021-12" db="EMBL/GenBank/DDBJ databases">
        <title>Genome sequencing of bacteria with rrn-lacking chromosome and rrn-plasmid.</title>
        <authorList>
            <person name="Anda M."/>
            <person name="Iwasaki W."/>
        </authorList>
    </citation>
    <scope>NUCLEOTIDE SEQUENCE [LARGE SCALE GENOMIC DNA]</scope>
    <source>
        <strain evidence="8 9">NBRC 15940</strain>
    </source>
</reference>
<evidence type="ECO:0000256" key="2">
    <source>
        <dbReference type="ARBA" id="ARBA00011888"/>
    </source>
</evidence>
<evidence type="ECO:0000256" key="5">
    <source>
        <dbReference type="ARBA" id="ARBA00022679"/>
    </source>
</evidence>
<dbReference type="PANTHER" id="PTHR43691:SF11">
    <property type="entry name" value="FI09636P-RELATED"/>
    <property type="match status" value="1"/>
</dbReference>
<dbReference type="Proteomes" id="UP001310022">
    <property type="component" value="Unassembled WGS sequence"/>
</dbReference>
<evidence type="ECO:0000259" key="7">
    <source>
        <dbReference type="Pfam" id="PF01048"/>
    </source>
</evidence>
<comment type="catalytic activity">
    <reaction evidence="6">
        <text>uridine + phosphate = alpha-D-ribose 1-phosphate + uracil</text>
        <dbReference type="Rhea" id="RHEA:24388"/>
        <dbReference type="ChEBI" id="CHEBI:16704"/>
        <dbReference type="ChEBI" id="CHEBI:17568"/>
        <dbReference type="ChEBI" id="CHEBI:43474"/>
        <dbReference type="ChEBI" id="CHEBI:57720"/>
        <dbReference type="EC" id="2.4.2.3"/>
    </reaction>
</comment>
<evidence type="ECO:0000256" key="4">
    <source>
        <dbReference type="ARBA" id="ARBA00022676"/>
    </source>
</evidence>
<dbReference type="EC" id="2.4.2.3" evidence="2"/>
<dbReference type="HAMAP" id="MF_01627">
    <property type="entry name" value="Pur_nucleosid_phosp"/>
    <property type="match status" value="1"/>
</dbReference>
<keyword evidence="5" id="KW-0808">Transferase</keyword>
<evidence type="ECO:0000313" key="8">
    <source>
        <dbReference type="EMBL" id="GJM61285.1"/>
    </source>
</evidence>
<dbReference type="PROSITE" id="PS01232">
    <property type="entry name" value="PNP_UDP_1"/>
    <property type="match status" value="1"/>
</dbReference>
<dbReference type="InterPro" id="IPR035994">
    <property type="entry name" value="Nucleoside_phosphorylase_sf"/>
</dbReference>
<keyword evidence="4" id="KW-0328">Glycosyltransferase</keyword>